<feature type="non-terminal residue" evidence="1">
    <location>
        <position position="1"/>
    </location>
</feature>
<evidence type="ECO:0000313" key="2">
    <source>
        <dbReference type="Proteomes" id="UP000054538"/>
    </source>
</evidence>
<dbReference type="STRING" id="930991.A0A0D0CEN2"/>
<accession>A0A0D0CEN2</accession>
<protein>
    <submittedName>
        <fullName evidence="1">Uncharacterized protein</fullName>
    </submittedName>
</protein>
<dbReference type="AlphaFoldDB" id="A0A0D0CEN2"/>
<proteinExistence type="predicted"/>
<organism evidence="1 2">
    <name type="scientific">Paxillus rubicundulus Ve08.2h10</name>
    <dbReference type="NCBI Taxonomy" id="930991"/>
    <lineage>
        <taxon>Eukaryota</taxon>
        <taxon>Fungi</taxon>
        <taxon>Dikarya</taxon>
        <taxon>Basidiomycota</taxon>
        <taxon>Agaricomycotina</taxon>
        <taxon>Agaricomycetes</taxon>
        <taxon>Agaricomycetidae</taxon>
        <taxon>Boletales</taxon>
        <taxon>Paxilineae</taxon>
        <taxon>Paxillaceae</taxon>
        <taxon>Paxillus</taxon>
    </lineage>
</organism>
<name>A0A0D0CEN2_9AGAM</name>
<sequence>AKTSFTLAVELGIPSLSKLISQFLFEQLHPASPPATSHLLPFTGHIKVFHSLHVCEHRQYSGGDCHILCPDNILTGMLGMDIAHIYCFFSSFTHTDGQSFPCALVDWFDCIADVPDKLTGMWMVSPSFLNNSSQHFAVIHINSII</sequence>
<evidence type="ECO:0000313" key="1">
    <source>
        <dbReference type="EMBL" id="KIK73933.1"/>
    </source>
</evidence>
<dbReference type="HOGENOM" id="CLU_006344_15_0_1"/>
<dbReference type="Proteomes" id="UP000054538">
    <property type="component" value="Unassembled WGS sequence"/>
</dbReference>
<dbReference type="InParanoid" id="A0A0D0CEN2"/>
<gene>
    <name evidence="1" type="ORF">PAXRUDRAFT_177109</name>
</gene>
<reference evidence="2" key="2">
    <citation type="submission" date="2015-01" db="EMBL/GenBank/DDBJ databases">
        <title>Evolutionary Origins and Diversification of the Mycorrhizal Mutualists.</title>
        <authorList>
            <consortium name="DOE Joint Genome Institute"/>
            <consortium name="Mycorrhizal Genomics Consortium"/>
            <person name="Kohler A."/>
            <person name="Kuo A."/>
            <person name="Nagy L.G."/>
            <person name="Floudas D."/>
            <person name="Copeland A."/>
            <person name="Barry K.W."/>
            <person name="Cichocki N."/>
            <person name="Veneault-Fourrey C."/>
            <person name="LaButti K."/>
            <person name="Lindquist E.A."/>
            <person name="Lipzen A."/>
            <person name="Lundell T."/>
            <person name="Morin E."/>
            <person name="Murat C."/>
            <person name="Riley R."/>
            <person name="Ohm R."/>
            <person name="Sun H."/>
            <person name="Tunlid A."/>
            <person name="Henrissat B."/>
            <person name="Grigoriev I.V."/>
            <person name="Hibbett D.S."/>
            <person name="Martin F."/>
        </authorList>
    </citation>
    <scope>NUCLEOTIDE SEQUENCE [LARGE SCALE GENOMIC DNA]</scope>
    <source>
        <strain evidence="2">Ve08.2h10</strain>
    </source>
</reference>
<reference evidence="1 2" key="1">
    <citation type="submission" date="2014-04" db="EMBL/GenBank/DDBJ databases">
        <authorList>
            <consortium name="DOE Joint Genome Institute"/>
            <person name="Kuo A."/>
            <person name="Kohler A."/>
            <person name="Jargeat P."/>
            <person name="Nagy L.G."/>
            <person name="Floudas D."/>
            <person name="Copeland A."/>
            <person name="Barry K.W."/>
            <person name="Cichocki N."/>
            <person name="Veneault-Fourrey C."/>
            <person name="LaButti K."/>
            <person name="Lindquist E.A."/>
            <person name="Lipzen A."/>
            <person name="Lundell T."/>
            <person name="Morin E."/>
            <person name="Murat C."/>
            <person name="Sun H."/>
            <person name="Tunlid A."/>
            <person name="Henrissat B."/>
            <person name="Grigoriev I.V."/>
            <person name="Hibbett D.S."/>
            <person name="Martin F."/>
            <person name="Nordberg H.P."/>
            <person name="Cantor M.N."/>
            <person name="Hua S.X."/>
        </authorList>
    </citation>
    <scope>NUCLEOTIDE SEQUENCE [LARGE SCALE GENOMIC DNA]</scope>
    <source>
        <strain evidence="1 2">Ve08.2h10</strain>
    </source>
</reference>
<keyword evidence="2" id="KW-1185">Reference proteome</keyword>
<dbReference type="EMBL" id="KN829297">
    <property type="protein sequence ID" value="KIK73933.1"/>
    <property type="molecule type" value="Genomic_DNA"/>
</dbReference>